<proteinExistence type="predicted"/>
<reference evidence="2 3" key="1">
    <citation type="submission" date="2024-07" db="EMBL/GenBank/DDBJ databases">
        <title>Section-level genome sequencing and comparative genomics of Aspergillus sections Usti and Cavernicolus.</title>
        <authorList>
            <consortium name="Lawrence Berkeley National Laboratory"/>
            <person name="Nybo J.L."/>
            <person name="Vesth T.C."/>
            <person name="Theobald S."/>
            <person name="Frisvad J.C."/>
            <person name="Larsen T.O."/>
            <person name="Kjaerboelling I."/>
            <person name="Rothschild-Mancinelli K."/>
            <person name="Lyhne E.K."/>
            <person name="Kogle M.E."/>
            <person name="Barry K."/>
            <person name="Clum A."/>
            <person name="Na H."/>
            <person name="Ledsgaard L."/>
            <person name="Lin J."/>
            <person name="Lipzen A."/>
            <person name="Kuo A."/>
            <person name="Riley R."/>
            <person name="Mondo S."/>
            <person name="Labutti K."/>
            <person name="Haridas S."/>
            <person name="Pangalinan J."/>
            <person name="Salamov A.A."/>
            <person name="Simmons B.A."/>
            <person name="Magnuson J.K."/>
            <person name="Chen J."/>
            <person name="Drula E."/>
            <person name="Henrissat B."/>
            <person name="Wiebenga A."/>
            <person name="Lubbers R.J."/>
            <person name="Gomes A.C."/>
            <person name="Makela M.R."/>
            <person name="Stajich J."/>
            <person name="Grigoriev I.V."/>
            <person name="Mortensen U.H."/>
            <person name="De Vries R.P."/>
            <person name="Baker S.E."/>
            <person name="Andersen M.R."/>
        </authorList>
    </citation>
    <scope>NUCLEOTIDE SEQUENCE [LARGE SCALE GENOMIC DNA]</scope>
    <source>
        <strain evidence="2 3">CBS 209.92</strain>
    </source>
</reference>
<feature type="compositionally biased region" description="Basic and acidic residues" evidence="1">
    <location>
        <begin position="84"/>
        <end position="93"/>
    </location>
</feature>
<feature type="compositionally biased region" description="Polar residues" evidence="1">
    <location>
        <begin position="72"/>
        <end position="82"/>
    </location>
</feature>
<accession>A0ABR4GQ74</accession>
<comment type="caution">
    <text evidence="2">The sequence shown here is derived from an EMBL/GenBank/DDBJ whole genome shotgun (WGS) entry which is preliminary data.</text>
</comment>
<dbReference type="EMBL" id="JBFTWV010000001">
    <property type="protein sequence ID" value="KAL2801228.1"/>
    <property type="molecule type" value="Genomic_DNA"/>
</dbReference>
<organism evidence="2 3">
    <name type="scientific">Aspergillus keveii</name>
    <dbReference type="NCBI Taxonomy" id="714993"/>
    <lineage>
        <taxon>Eukaryota</taxon>
        <taxon>Fungi</taxon>
        <taxon>Dikarya</taxon>
        <taxon>Ascomycota</taxon>
        <taxon>Pezizomycotina</taxon>
        <taxon>Eurotiomycetes</taxon>
        <taxon>Eurotiomycetidae</taxon>
        <taxon>Eurotiales</taxon>
        <taxon>Aspergillaceae</taxon>
        <taxon>Aspergillus</taxon>
        <taxon>Aspergillus subgen. Nidulantes</taxon>
    </lineage>
</organism>
<protein>
    <submittedName>
        <fullName evidence="2">Uncharacterized protein</fullName>
    </submittedName>
</protein>
<evidence type="ECO:0000313" key="3">
    <source>
        <dbReference type="Proteomes" id="UP001610563"/>
    </source>
</evidence>
<dbReference type="Proteomes" id="UP001610563">
    <property type="component" value="Unassembled WGS sequence"/>
</dbReference>
<feature type="region of interest" description="Disordered" evidence="1">
    <location>
        <begin position="1"/>
        <end position="138"/>
    </location>
</feature>
<sequence>MMSKILHKFMDAMTGSNSRSKRPSRGSDTNEYDHEPKVGSHFRSNHRTSDYGSRFESYGERPRPGTYGSGSYGPNRSISYDSTGRPHREDYGYRGEAAYARPDHTRTFSSGTDGYGSEVGARKGQGIEVGAPNGSGSYNRETAGFYGAGSYGYGSGERLAANGVQRNRW</sequence>
<evidence type="ECO:0000313" key="2">
    <source>
        <dbReference type="EMBL" id="KAL2801228.1"/>
    </source>
</evidence>
<evidence type="ECO:0000256" key="1">
    <source>
        <dbReference type="SAM" id="MobiDB-lite"/>
    </source>
</evidence>
<name>A0ABR4GQ74_9EURO</name>
<gene>
    <name evidence="2" type="ORF">BJX66DRAFT_289319</name>
</gene>
<keyword evidence="3" id="KW-1185">Reference proteome</keyword>